<dbReference type="OrthoDB" id="6288973at2759"/>
<feature type="region of interest" description="Disordered" evidence="1">
    <location>
        <begin position="68"/>
        <end position="87"/>
    </location>
</feature>
<accession>A0A3P7NH69</accession>
<protein>
    <submittedName>
        <fullName evidence="2">Uncharacterized protein</fullName>
    </submittedName>
</protein>
<dbReference type="EMBL" id="UYRU01088803">
    <property type="protein sequence ID" value="VDN36383.1"/>
    <property type="molecule type" value="Genomic_DNA"/>
</dbReference>
<dbReference type="AlphaFoldDB" id="A0A3P7NH69"/>
<evidence type="ECO:0000313" key="2">
    <source>
        <dbReference type="EMBL" id="VDN36383.1"/>
    </source>
</evidence>
<organism evidence="2 3">
    <name type="scientific">Dibothriocephalus latus</name>
    <name type="common">Fish tapeworm</name>
    <name type="synonym">Diphyllobothrium latum</name>
    <dbReference type="NCBI Taxonomy" id="60516"/>
    <lineage>
        <taxon>Eukaryota</taxon>
        <taxon>Metazoa</taxon>
        <taxon>Spiralia</taxon>
        <taxon>Lophotrochozoa</taxon>
        <taxon>Platyhelminthes</taxon>
        <taxon>Cestoda</taxon>
        <taxon>Eucestoda</taxon>
        <taxon>Diphyllobothriidea</taxon>
        <taxon>Diphyllobothriidae</taxon>
        <taxon>Dibothriocephalus</taxon>
    </lineage>
</organism>
<name>A0A3P7NH69_DIBLA</name>
<proteinExistence type="predicted"/>
<keyword evidence="3" id="KW-1185">Reference proteome</keyword>
<evidence type="ECO:0000313" key="3">
    <source>
        <dbReference type="Proteomes" id="UP000281553"/>
    </source>
</evidence>
<feature type="non-terminal residue" evidence="2">
    <location>
        <position position="119"/>
    </location>
</feature>
<reference evidence="2 3" key="1">
    <citation type="submission" date="2018-11" db="EMBL/GenBank/DDBJ databases">
        <authorList>
            <consortium name="Pathogen Informatics"/>
        </authorList>
    </citation>
    <scope>NUCLEOTIDE SEQUENCE [LARGE SCALE GENOMIC DNA]</scope>
</reference>
<evidence type="ECO:0000256" key="1">
    <source>
        <dbReference type="SAM" id="MobiDB-lite"/>
    </source>
</evidence>
<gene>
    <name evidence="2" type="ORF">DILT_LOCUS17017</name>
</gene>
<dbReference type="Proteomes" id="UP000281553">
    <property type="component" value="Unassembled WGS sequence"/>
</dbReference>
<sequence>MAWTSLALFFQVTQDGYLNRSAGDGSFDESDVSAPILHGAGVFSPHFPNEHVSLQAYLNTVAGAASTSMAEGSAGHHQKSRHHSFEEYRPASEDFDALEASFGAGEAAEDTATLYAELQ</sequence>